<evidence type="ECO:0000313" key="2">
    <source>
        <dbReference type="Proteomes" id="UP000031501"/>
    </source>
</evidence>
<dbReference type="AlphaFoldDB" id="A0A221P1F6"/>
<proteinExistence type="predicted"/>
<organism evidence="1 2">
    <name type="scientific">Streptomyces pluripotens</name>
    <dbReference type="NCBI Taxonomy" id="1355015"/>
    <lineage>
        <taxon>Bacteria</taxon>
        <taxon>Bacillati</taxon>
        <taxon>Actinomycetota</taxon>
        <taxon>Actinomycetes</taxon>
        <taxon>Kitasatosporales</taxon>
        <taxon>Streptomycetaceae</taxon>
        <taxon>Streptomyces</taxon>
    </lineage>
</organism>
<gene>
    <name evidence="1" type="ORF">LK07_20495</name>
</gene>
<sequence length="94" mass="10283">MHLVVDDPEASEHGLVELAADSRRSAEVQPVCVGAQQQRLFYDRQDGFDLDGTAVDDLLHSGQFARDALLLGLQEVERDGVGVAHLDQLELCVL</sequence>
<dbReference type="Proteomes" id="UP000031501">
    <property type="component" value="Chromosome"/>
</dbReference>
<accession>A0A221P1F6</accession>
<dbReference type="EMBL" id="CP022433">
    <property type="protein sequence ID" value="ASN25992.1"/>
    <property type="molecule type" value="Genomic_DNA"/>
</dbReference>
<keyword evidence="2" id="KW-1185">Reference proteome</keyword>
<name>A0A221P1F6_9ACTN</name>
<evidence type="ECO:0000313" key="1">
    <source>
        <dbReference type="EMBL" id="ASN25992.1"/>
    </source>
</evidence>
<protein>
    <submittedName>
        <fullName evidence="1">Uncharacterized protein</fullName>
    </submittedName>
</protein>
<reference evidence="1 2" key="1">
    <citation type="submission" date="2017-07" db="EMBL/GenBank/DDBJ databases">
        <title>Genome sequence of Streptomyces pluripotens MUSC 137T.</title>
        <authorList>
            <person name="Ser H.-L."/>
            <person name="Lee L.-H."/>
        </authorList>
    </citation>
    <scope>NUCLEOTIDE SEQUENCE [LARGE SCALE GENOMIC DNA]</scope>
    <source>
        <strain evidence="1 2">MUSC 137</strain>
    </source>
</reference>